<dbReference type="EMBL" id="CAJQZP010000885">
    <property type="protein sequence ID" value="CAG4992646.1"/>
    <property type="molecule type" value="Genomic_DNA"/>
</dbReference>
<evidence type="ECO:0000313" key="1">
    <source>
        <dbReference type="EMBL" id="CAG4992646.1"/>
    </source>
</evidence>
<proteinExistence type="predicted"/>
<sequence>MLQTQILWIGEITAKADLIIWYIQDLMEELQLPNNQEEADMFMSVIKSRMREIIREHHSMYKLLKNYTTVYKKLLMFEQKAAGPVVCLTAYCIAEVRSIGDACLDIPFWNIGRVIRPYMVLIMQKSLRPLQLSAPGFDEVSVQTFSNNMAAAYSYFNMLRQTNI</sequence>
<dbReference type="OrthoDB" id="7486936at2759"/>
<dbReference type="Proteomes" id="UP000691718">
    <property type="component" value="Unassembled WGS sequence"/>
</dbReference>
<protein>
    <submittedName>
        <fullName evidence="1">(apollo) hypothetical protein</fullName>
    </submittedName>
</protein>
<comment type="caution">
    <text evidence="1">The sequence shown here is derived from an EMBL/GenBank/DDBJ whole genome shotgun (WGS) entry which is preliminary data.</text>
</comment>
<reference evidence="1" key="1">
    <citation type="submission" date="2021-04" db="EMBL/GenBank/DDBJ databases">
        <authorList>
            <person name="Tunstrom K."/>
        </authorList>
    </citation>
    <scope>NUCLEOTIDE SEQUENCE</scope>
</reference>
<keyword evidence="2" id="KW-1185">Reference proteome</keyword>
<name>A0A8S3X0I7_PARAO</name>
<dbReference type="AlphaFoldDB" id="A0A8S3X0I7"/>
<evidence type="ECO:0000313" key="2">
    <source>
        <dbReference type="Proteomes" id="UP000691718"/>
    </source>
</evidence>
<accession>A0A8S3X0I7</accession>
<organism evidence="1 2">
    <name type="scientific">Parnassius apollo</name>
    <name type="common">Apollo butterfly</name>
    <name type="synonym">Papilio apollo</name>
    <dbReference type="NCBI Taxonomy" id="110799"/>
    <lineage>
        <taxon>Eukaryota</taxon>
        <taxon>Metazoa</taxon>
        <taxon>Ecdysozoa</taxon>
        <taxon>Arthropoda</taxon>
        <taxon>Hexapoda</taxon>
        <taxon>Insecta</taxon>
        <taxon>Pterygota</taxon>
        <taxon>Neoptera</taxon>
        <taxon>Endopterygota</taxon>
        <taxon>Lepidoptera</taxon>
        <taxon>Glossata</taxon>
        <taxon>Ditrysia</taxon>
        <taxon>Papilionoidea</taxon>
        <taxon>Papilionidae</taxon>
        <taxon>Parnassiinae</taxon>
        <taxon>Parnassini</taxon>
        <taxon>Parnassius</taxon>
        <taxon>Parnassius</taxon>
    </lineage>
</organism>
<gene>
    <name evidence="1" type="ORF">PAPOLLO_LOCUS12352</name>
</gene>